<evidence type="ECO:0000313" key="3">
    <source>
        <dbReference type="Proteomes" id="UP000252519"/>
    </source>
</evidence>
<comment type="caution">
    <text evidence="2">The sequence shown here is derived from an EMBL/GenBank/DDBJ whole genome shotgun (WGS) entry which is preliminary data.</text>
</comment>
<sequence length="89" mass="10175">MFQRGDNCCRMNRTVSVTLTPKKEKYIESSSAADSSEVTKDQERRTHAFNDNAGDSHVEARERRGCRHEQEKEVQDDTESRTSRGATPK</sequence>
<evidence type="ECO:0000256" key="1">
    <source>
        <dbReference type="SAM" id="MobiDB-lite"/>
    </source>
</evidence>
<keyword evidence="3" id="KW-1185">Reference proteome</keyword>
<feature type="region of interest" description="Disordered" evidence="1">
    <location>
        <begin position="22"/>
        <end position="89"/>
    </location>
</feature>
<dbReference type="AlphaFoldDB" id="A0A368FDX2"/>
<dbReference type="EMBL" id="JOJR01002196">
    <property type="protein sequence ID" value="RCN28985.1"/>
    <property type="molecule type" value="Genomic_DNA"/>
</dbReference>
<proteinExistence type="predicted"/>
<accession>A0A368FDX2</accession>
<evidence type="ECO:0000313" key="2">
    <source>
        <dbReference type="EMBL" id="RCN28985.1"/>
    </source>
</evidence>
<reference evidence="2 3" key="1">
    <citation type="submission" date="2014-10" db="EMBL/GenBank/DDBJ databases">
        <title>Draft genome of the hookworm Ancylostoma caninum.</title>
        <authorList>
            <person name="Mitreva M."/>
        </authorList>
    </citation>
    <scope>NUCLEOTIDE SEQUENCE [LARGE SCALE GENOMIC DNA]</scope>
    <source>
        <strain evidence="2 3">Baltimore</strain>
    </source>
</reference>
<organism evidence="2 3">
    <name type="scientific">Ancylostoma caninum</name>
    <name type="common">Dog hookworm</name>
    <dbReference type="NCBI Taxonomy" id="29170"/>
    <lineage>
        <taxon>Eukaryota</taxon>
        <taxon>Metazoa</taxon>
        <taxon>Ecdysozoa</taxon>
        <taxon>Nematoda</taxon>
        <taxon>Chromadorea</taxon>
        <taxon>Rhabditida</taxon>
        <taxon>Rhabditina</taxon>
        <taxon>Rhabditomorpha</taxon>
        <taxon>Strongyloidea</taxon>
        <taxon>Ancylostomatidae</taxon>
        <taxon>Ancylostomatinae</taxon>
        <taxon>Ancylostoma</taxon>
    </lineage>
</organism>
<dbReference type="Proteomes" id="UP000252519">
    <property type="component" value="Unassembled WGS sequence"/>
</dbReference>
<protein>
    <submittedName>
        <fullName evidence="2">Uncharacterized protein</fullName>
    </submittedName>
</protein>
<gene>
    <name evidence="2" type="ORF">ANCCAN_25263</name>
</gene>
<name>A0A368FDX2_ANCCA</name>
<feature type="compositionally biased region" description="Basic and acidic residues" evidence="1">
    <location>
        <begin position="37"/>
        <end position="82"/>
    </location>
</feature>